<dbReference type="SUPFAM" id="SSF89796">
    <property type="entry name" value="CoA-transferase family III (CaiB/BaiF)"/>
    <property type="match status" value="1"/>
</dbReference>
<dbReference type="Pfam" id="PF02515">
    <property type="entry name" value="CoA_transf_3"/>
    <property type="match status" value="1"/>
</dbReference>
<keyword evidence="3" id="KW-1185">Reference proteome</keyword>
<dbReference type="PANTHER" id="PTHR48228:SF5">
    <property type="entry name" value="ALPHA-METHYLACYL-COA RACEMASE"/>
    <property type="match status" value="1"/>
</dbReference>
<accession>A0A7I9ZD83</accession>
<dbReference type="Gene3D" id="3.40.50.10540">
    <property type="entry name" value="Crotonobetainyl-coa:carnitine coa-transferase, domain 1"/>
    <property type="match status" value="1"/>
</dbReference>
<dbReference type="PANTHER" id="PTHR48228">
    <property type="entry name" value="SUCCINYL-COA--D-CITRAMALATE COA-TRANSFERASE"/>
    <property type="match status" value="1"/>
</dbReference>
<dbReference type="GO" id="GO:0003824">
    <property type="term" value="F:catalytic activity"/>
    <property type="evidence" value="ECO:0007669"/>
    <property type="project" value="InterPro"/>
</dbReference>
<dbReference type="InterPro" id="IPR003673">
    <property type="entry name" value="CoA-Trfase_fam_III"/>
</dbReference>
<protein>
    <recommendedName>
        <fullName evidence="4">CoA transferase</fullName>
    </recommendedName>
</protein>
<dbReference type="Proteomes" id="UP000465301">
    <property type="component" value="Unassembled WGS sequence"/>
</dbReference>
<reference evidence="2 3" key="1">
    <citation type="journal article" date="2019" name="Emerg. Microbes Infect.">
        <title>Comprehensive subspecies identification of 175 nontuberculous mycobacteria species based on 7547 genomic profiles.</title>
        <authorList>
            <person name="Matsumoto Y."/>
            <person name="Kinjo T."/>
            <person name="Motooka D."/>
            <person name="Nabeya D."/>
            <person name="Jung N."/>
            <person name="Uechi K."/>
            <person name="Horii T."/>
            <person name="Iida T."/>
            <person name="Fujita J."/>
            <person name="Nakamura S."/>
        </authorList>
    </citation>
    <scope>NUCLEOTIDE SEQUENCE [LARGE SCALE GENOMIC DNA]</scope>
    <source>
        <strain evidence="2 3">JCM 30726</strain>
    </source>
</reference>
<evidence type="ECO:0000313" key="2">
    <source>
        <dbReference type="EMBL" id="GFG98883.1"/>
    </source>
</evidence>
<evidence type="ECO:0000313" key="3">
    <source>
        <dbReference type="Proteomes" id="UP000465301"/>
    </source>
</evidence>
<gene>
    <name evidence="2" type="ORF">MTIM_47620</name>
</gene>
<feature type="compositionally biased region" description="Polar residues" evidence="1">
    <location>
        <begin position="145"/>
        <end position="155"/>
    </location>
</feature>
<organism evidence="2 3">
    <name type="scientific">Mycobacterium timonense</name>
    <dbReference type="NCBI Taxonomy" id="701043"/>
    <lineage>
        <taxon>Bacteria</taxon>
        <taxon>Bacillati</taxon>
        <taxon>Actinomycetota</taxon>
        <taxon>Actinomycetes</taxon>
        <taxon>Mycobacteriales</taxon>
        <taxon>Mycobacteriaceae</taxon>
        <taxon>Mycobacterium</taxon>
        <taxon>Mycobacterium avium complex (MAC)</taxon>
    </lineage>
</organism>
<sequence>MRKPLTGVRVLEVAQFAFVPSAGAVLADWGADVVKIEHPVIKELERENQRLKKFVTEQALDIDMLKEISRGNLRAPTVGGERWLCLLSGSGSRTGVPAGGRPTLFGAAVWAAPTRWRRSAAAPDCARSPSGIRGGAGARRMPSQVRRSGGQSQTHPPIVERRTAATSVEGPQAAAPGPQFEAMAHGGGPPDHVWALDYQHDLTVDGRALRFCNVIDEFTRRRWRHGHVGH</sequence>
<name>A0A7I9ZD83_9MYCO</name>
<dbReference type="AlphaFoldDB" id="A0A7I9ZD83"/>
<evidence type="ECO:0000256" key="1">
    <source>
        <dbReference type="SAM" id="MobiDB-lite"/>
    </source>
</evidence>
<feature type="region of interest" description="Disordered" evidence="1">
    <location>
        <begin position="120"/>
        <end position="158"/>
    </location>
</feature>
<dbReference type="InterPro" id="IPR023606">
    <property type="entry name" value="CoA-Trfase_III_dom_1_sf"/>
</dbReference>
<dbReference type="EMBL" id="BLLA01000001">
    <property type="protein sequence ID" value="GFG98883.1"/>
    <property type="molecule type" value="Genomic_DNA"/>
</dbReference>
<proteinExistence type="predicted"/>
<comment type="caution">
    <text evidence="2">The sequence shown here is derived from an EMBL/GenBank/DDBJ whole genome shotgun (WGS) entry which is preliminary data.</text>
</comment>
<evidence type="ECO:0008006" key="4">
    <source>
        <dbReference type="Google" id="ProtNLM"/>
    </source>
</evidence>
<dbReference type="InterPro" id="IPR050509">
    <property type="entry name" value="CoA-transferase_III"/>
</dbReference>